<dbReference type="OrthoDB" id="789564at2"/>
<protein>
    <submittedName>
        <fullName evidence="1">Uncharacterized protein</fullName>
    </submittedName>
</protein>
<gene>
    <name evidence="1" type="ORF">JN11_04533</name>
</gene>
<dbReference type="AlphaFoldDB" id="A0A562TML1"/>
<evidence type="ECO:0000313" key="1">
    <source>
        <dbReference type="EMBL" id="TWI94752.1"/>
    </source>
</evidence>
<comment type="caution">
    <text evidence="1">The sequence shown here is derived from an EMBL/GenBank/DDBJ whole genome shotgun (WGS) entry which is preliminary data.</text>
</comment>
<organism evidence="1 2">
    <name type="scientific">Mucilaginibacter frigoritolerans</name>
    <dbReference type="NCBI Taxonomy" id="652788"/>
    <lineage>
        <taxon>Bacteria</taxon>
        <taxon>Pseudomonadati</taxon>
        <taxon>Bacteroidota</taxon>
        <taxon>Sphingobacteriia</taxon>
        <taxon>Sphingobacteriales</taxon>
        <taxon>Sphingobacteriaceae</taxon>
        <taxon>Mucilaginibacter</taxon>
    </lineage>
</organism>
<dbReference type="Proteomes" id="UP000317010">
    <property type="component" value="Unassembled WGS sequence"/>
</dbReference>
<dbReference type="RefSeq" id="WP_144916288.1">
    <property type="nucleotide sequence ID" value="NZ_VLLI01000018.1"/>
</dbReference>
<reference evidence="1 2" key="1">
    <citation type="submission" date="2019-07" db="EMBL/GenBank/DDBJ databases">
        <title>Genomic Encyclopedia of Archaeal and Bacterial Type Strains, Phase II (KMG-II): from individual species to whole genera.</title>
        <authorList>
            <person name="Goeker M."/>
        </authorList>
    </citation>
    <scope>NUCLEOTIDE SEQUENCE [LARGE SCALE GENOMIC DNA]</scope>
    <source>
        <strain evidence="1 2">ATCC BAA-1854</strain>
    </source>
</reference>
<sequence>MKTSPKIILAALVSAMCLYVSCKKSETVTAQNKAVINTADVSKQVALSLYQSLSGGLGASNNLKTNQAHGGLTTMDNNHGCGEVVTTPTNNTVVSGDTTRKYVGNSIFTYMCNGYFNNNWNIDAYTLSDTLNTTETGTGFANNYYLTLNYVVKTTDAQYTYLTIGGTTSNSSHISKLSGGVTTEYHDLATSYQLNNIAAERTGVNPVFVLGRADFSITKTDKDATTSVGGDVSNYSGYILFLPDNTAKVYFENNDGSYKVYLINFLTGAITSL</sequence>
<keyword evidence="2" id="KW-1185">Reference proteome</keyword>
<evidence type="ECO:0000313" key="2">
    <source>
        <dbReference type="Proteomes" id="UP000317010"/>
    </source>
</evidence>
<proteinExistence type="predicted"/>
<name>A0A562TML1_9SPHI</name>
<accession>A0A562TML1</accession>
<dbReference type="EMBL" id="VLLI01000018">
    <property type="protein sequence ID" value="TWI94752.1"/>
    <property type="molecule type" value="Genomic_DNA"/>
</dbReference>